<evidence type="ECO:0000259" key="3">
    <source>
        <dbReference type="Pfam" id="PF00266"/>
    </source>
</evidence>
<keyword evidence="7" id="KW-1185">Reference proteome</keyword>
<dbReference type="Pfam" id="PF00266">
    <property type="entry name" value="Aminotran_5"/>
    <property type="match status" value="1"/>
</dbReference>
<comment type="caution">
    <text evidence="5">The sequence shown here is derived from an EMBL/GenBank/DDBJ whole genome shotgun (WGS) entry which is preliminary data.</text>
</comment>
<dbReference type="Proteomes" id="UP000643672">
    <property type="component" value="Unassembled WGS sequence"/>
</dbReference>
<feature type="domain" description="Aminotransferase class V" evidence="3">
    <location>
        <begin position="210"/>
        <end position="363"/>
    </location>
</feature>
<dbReference type="Proteomes" id="UP000182798">
    <property type="component" value="Unassembled WGS sequence"/>
</dbReference>
<dbReference type="InterPro" id="IPR015421">
    <property type="entry name" value="PyrdxlP-dep_Trfase_major"/>
</dbReference>
<dbReference type="InterPro" id="IPR015422">
    <property type="entry name" value="PyrdxlP-dep_Trfase_small"/>
</dbReference>
<dbReference type="InterPro" id="IPR000192">
    <property type="entry name" value="Aminotrans_V_dom"/>
</dbReference>
<organism evidence="5 6">
    <name type="scientific">Bathymodiolus thermophilus thioautotrophic gill symbiont</name>
    <dbReference type="NCBI Taxonomy" id="2360"/>
    <lineage>
        <taxon>Bacteria</taxon>
        <taxon>Pseudomonadati</taxon>
        <taxon>Pseudomonadota</taxon>
        <taxon>Gammaproteobacteria</taxon>
        <taxon>sulfur-oxidizing symbionts</taxon>
    </lineage>
</organism>
<reference evidence="5" key="2">
    <citation type="journal article" date="2017" name="Stand. Genomic Sci.">
        <title>Genome sequence of the sulfur-oxidizing Bathymodiolus thermophilus gill endosymbiont.</title>
        <authorList>
            <person name="Ponnudurai R."/>
            <person name="Sayavedra L."/>
            <person name="Kleiner M."/>
            <person name="Heiden S.E."/>
            <person name="Thurmer A."/>
            <person name="Felbeck H."/>
            <person name="Schluter R."/>
            <person name="Sievert S.M."/>
            <person name="Daniel R."/>
            <person name="Schweder T."/>
            <person name="Markert S."/>
        </authorList>
    </citation>
    <scope>NUCLEOTIDE SEQUENCE</scope>
    <source>
        <strain evidence="5">BAT/CrabSpa'14</strain>
    </source>
</reference>
<dbReference type="AlphaFoldDB" id="A0A1J5U654"/>
<dbReference type="Gene3D" id="3.40.630.30">
    <property type="match status" value="1"/>
</dbReference>
<evidence type="ECO:0000313" key="6">
    <source>
        <dbReference type="Proteomes" id="UP000182798"/>
    </source>
</evidence>
<protein>
    <recommendedName>
        <fullName evidence="3">Aminotransferase class V domain-containing protein</fullName>
    </recommendedName>
</protein>
<sequence length="534" mass="60261">MNNNPLIFKVASEAWEFDAIHRLNYQTFVEEIPQHDINQEEKLIDKFHEHNAYIVCLQGQDLLGMLSVNGNRPFSLDNKLKNIDEYLPSFRSICEIRLLSIVSKNRHGDVLSGIFEKLFEFVINQGYDLMVISGITKQARLYRHVGFQAFGDLVGAQDVQFQPMYITLDRAIDFKKKLKSLNQNQTIFNYLPGPVSISKNIMAAYSKTPISHRGGDFMNDFSRLQDTLCQRLNTKQAYITTGSGTFANDIIAAQLSKISGKGIVLVSGEFGRRIEDHARRANLDYEVFVVEDGLAFTQDFLKQINNDNGEFRWLWMVHCETSTGVLNDLNSIREWCQQQQVLLCLDAISTIGSCTVDLTDVYLASATSGKGVGSLPGLALIFSSGLVSEVNCLLPRCFDLSDYIYAQGVPYTISSNAVYGLIIALKKDWDAQFSQVEKWSHDFRVKIEKTGLKVLAHENYRAPHITTIVLPEGVSSSKLGQKMLNLGILVSYNSNYLLENNWMQVCFMGDCQQVTEDAIKYLEYAVMSDVVSKK</sequence>
<dbReference type="Gene3D" id="3.40.640.10">
    <property type="entry name" value="Type I PLP-dependent aspartate aminotransferase-like (Major domain)"/>
    <property type="match status" value="1"/>
</dbReference>
<reference evidence="4 7" key="3">
    <citation type="submission" date="2020-05" db="EMBL/GenBank/DDBJ databases">
        <authorList>
            <person name="Petersen J."/>
            <person name="Sayavedra L."/>
        </authorList>
    </citation>
    <scope>NUCLEOTIDE SEQUENCE [LARGE SCALE GENOMIC DNA]</scope>
    <source>
        <strain evidence="4">B thermophilus SOXS</strain>
    </source>
</reference>
<dbReference type="GO" id="GO:0019265">
    <property type="term" value="P:glycine biosynthetic process, by transamination of glyoxylate"/>
    <property type="evidence" value="ECO:0007669"/>
    <property type="project" value="TreeGrafter"/>
</dbReference>
<comment type="cofactor">
    <cofactor evidence="1">
        <name>pyridoxal 5'-phosphate</name>
        <dbReference type="ChEBI" id="CHEBI:597326"/>
    </cofactor>
</comment>
<name>A0A1J5U654_9GAMM</name>
<dbReference type="RefSeq" id="WP_071565189.1">
    <property type="nucleotide sequence ID" value="NZ_CAESAQ020000034.1"/>
</dbReference>
<reference evidence="6" key="1">
    <citation type="submission" date="2016-09" db="EMBL/GenBank/DDBJ databases">
        <title>Genome Sequence of Bathymodiolus thermophilus sulfur-oxidizing gill endosymbiont.</title>
        <authorList>
            <person name="Ponnudurai R."/>
            <person name="Kleiner M."/>
            <person name="Sayavedra L."/>
            <person name="Thuermer A."/>
            <person name="Felbeck H."/>
            <person name="Schlueter R."/>
            <person name="Schweder T."/>
            <person name="Markert S."/>
        </authorList>
    </citation>
    <scope>NUCLEOTIDE SEQUENCE [LARGE SCALE GENOMIC DNA]</scope>
    <source>
        <strain evidence="6">BAT/CrabSpa'14</strain>
    </source>
</reference>
<dbReference type="EMBL" id="MIQH01001017">
    <property type="protein sequence ID" value="OIR23881.1"/>
    <property type="molecule type" value="Genomic_DNA"/>
</dbReference>
<accession>A0A1J5U654</accession>
<evidence type="ECO:0000313" key="4">
    <source>
        <dbReference type="EMBL" id="CAB5496998.1"/>
    </source>
</evidence>
<keyword evidence="2" id="KW-0663">Pyridoxal phosphate</keyword>
<gene>
    <name evidence="5" type="ORF">BGC33_08450</name>
    <name evidence="4" type="ORF">THERMOS_604</name>
</gene>
<proteinExistence type="predicted"/>
<evidence type="ECO:0000313" key="5">
    <source>
        <dbReference type="EMBL" id="OIR23881.1"/>
    </source>
</evidence>
<dbReference type="SUPFAM" id="SSF53383">
    <property type="entry name" value="PLP-dependent transferases"/>
    <property type="match status" value="1"/>
</dbReference>
<dbReference type="PANTHER" id="PTHR21152">
    <property type="entry name" value="AMINOTRANSFERASE CLASS V"/>
    <property type="match status" value="1"/>
</dbReference>
<evidence type="ECO:0000313" key="7">
    <source>
        <dbReference type="Proteomes" id="UP000643672"/>
    </source>
</evidence>
<evidence type="ECO:0000256" key="1">
    <source>
        <dbReference type="ARBA" id="ARBA00001933"/>
    </source>
</evidence>
<dbReference type="OrthoDB" id="9766472at2"/>
<dbReference type="InterPro" id="IPR015424">
    <property type="entry name" value="PyrdxlP-dep_Trfase"/>
</dbReference>
<dbReference type="GO" id="GO:0008453">
    <property type="term" value="F:alanine-glyoxylate transaminase activity"/>
    <property type="evidence" value="ECO:0007669"/>
    <property type="project" value="TreeGrafter"/>
</dbReference>
<evidence type="ECO:0000256" key="2">
    <source>
        <dbReference type="ARBA" id="ARBA00022898"/>
    </source>
</evidence>
<dbReference type="SUPFAM" id="SSF55729">
    <property type="entry name" value="Acyl-CoA N-acyltransferases (Nat)"/>
    <property type="match status" value="1"/>
</dbReference>
<dbReference type="InterPro" id="IPR016181">
    <property type="entry name" value="Acyl_CoA_acyltransferase"/>
</dbReference>
<dbReference type="PANTHER" id="PTHR21152:SF40">
    <property type="entry name" value="ALANINE--GLYOXYLATE AMINOTRANSFERASE"/>
    <property type="match status" value="1"/>
</dbReference>
<dbReference type="GO" id="GO:0004760">
    <property type="term" value="F:L-serine-pyruvate transaminase activity"/>
    <property type="evidence" value="ECO:0007669"/>
    <property type="project" value="TreeGrafter"/>
</dbReference>
<dbReference type="Gene3D" id="3.90.1150.10">
    <property type="entry name" value="Aspartate Aminotransferase, domain 1"/>
    <property type="match status" value="1"/>
</dbReference>
<dbReference type="EMBL" id="CAESAQ020000034">
    <property type="protein sequence ID" value="CAB5496998.1"/>
    <property type="molecule type" value="Genomic_DNA"/>
</dbReference>